<reference evidence="8" key="1">
    <citation type="submission" date="2022-05" db="EMBL/GenBank/DDBJ databases">
        <authorList>
            <person name="Jo J.-H."/>
            <person name="Im W.-T."/>
        </authorList>
    </citation>
    <scope>NUCLEOTIDE SEQUENCE</scope>
    <source>
        <strain evidence="8">SE220</strain>
    </source>
</reference>
<dbReference type="SMART" id="SM00852">
    <property type="entry name" value="MoCF_biosynth"/>
    <property type="match status" value="1"/>
</dbReference>
<evidence type="ECO:0000313" key="9">
    <source>
        <dbReference type="Proteomes" id="UP001165342"/>
    </source>
</evidence>
<dbReference type="InterPro" id="IPR036425">
    <property type="entry name" value="MoaB/Mog-like_dom_sf"/>
</dbReference>
<dbReference type="Gene3D" id="2.40.340.10">
    <property type="entry name" value="MoeA, C-terminal, domain IV"/>
    <property type="match status" value="1"/>
</dbReference>
<comment type="cofactor">
    <cofactor evidence="6">
        <name>Mg(2+)</name>
        <dbReference type="ChEBI" id="CHEBI:18420"/>
    </cofactor>
</comment>
<evidence type="ECO:0000256" key="1">
    <source>
        <dbReference type="ARBA" id="ARBA00002901"/>
    </source>
</evidence>
<protein>
    <recommendedName>
        <fullName evidence="6">Molybdopterin molybdenumtransferase</fullName>
        <ecNumber evidence="6">2.10.1.1</ecNumber>
    </recommendedName>
</protein>
<dbReference type="CDD" id="cd00887">
    <property type="entry name" value="MoeA"/>
    <property type="match status" value="1"/>
</dbReference>
<name>A0ABT0S311_9SPHN</name>
<organism evidence="8 9">
    <name type="scientific">Sphingomonas hankyongi</name>
    <dbReference type="NCBI Taxonomy" id="2908209"/>
    <lineage>
        <taxon>Bacteria</taxon>
        <taxon>Pseudomonadati</taxon>
        <taxon>Pseudomonadota</taxon>
        <taxon>Alphaproteobacteria</taxon>
        <taxon>Sphingomonadales</taxon>
        <taxon>Sphingomonadaceae</taxon>
        <taxon>Sphingomonas</taxon>
    </lineage>
</organism>
<keyword evidence="4 6" id="KW-0501">Molybdenum cofactor biosynthesis</keyword>
<dbReference type="InterPro" id="IPR036688">
    <property type="entry name" value="MoeA_C_domain_IV_sf"/>
</dbReference>
<dbReference type="InterPro" id="IPR005110">
    <property type="entry name" value="MoeA_linker/N"/>
</dbReference>
<evidence type="ECO:0000256" key="6">
    <source>
        <dbReference type="RuleBase" id="RU365090"/>
    </source>
</evidence>
<evidence type="ECO:0000313" key="8">
    <source>
        <dbReference type="EMBL" id="MCL6730255.1"/>
    </source>
</evidence>
<dbReference type="SUPFAM" id="SSF53218">
    <property type="entry name" value="Molybdenum cofactor biosynthesis proteins"/>
    <property type="match status" value="1"/>
</dbReference>
<keyword evidence="9" id="KW-1185">Reference proteome</keyword>
<dbReference type="SUPFAM" id="SSF63882">
    <property type="entry name" value="MoeA N-terminal region -like"/>
    <property type="match status" value="1"/>
</dbReference>
<dbReference type="Pfam" id="PF03454">
    <property type="entry name" value="MoeA_C"/>
    <property type="match status" value="1"/>
</dbReference>
<evidence type="ECO:0000256" key="4">
    <source>
        <dbReference type="ARBA" id="ARBA00023150"/>
    </source>
</evidence>
<dbReference type="Gene3D" id="3.40.980.10">
    <property type="entry name" value="MoaB/Mog-like domain"/>
    <property type="match status" value="1"/>
</dbReference>
<dbReference type="SUPFAM" id="SSF63867">
    <property type="entry name" value="MoeA C-terminal domain-like"/>
    <property type="match status" value="1"/>
</dbReference>
<evidence type="ECO:0000256" key="3">
    <source>
        <dbReference type="ARBA" id="ARBA00010763"/>
    </source>
</evidence>
<dbReference type="Gene3D" id="2.170.190.11">
    <property type="entry name" value="Molybdopterin biosynthesis moea protein, domain 3"/>
    <property type="match status" value="1"/>
</dbReference>
<dbReference type="InterPro" id="IPR036135">
    <property type="entry name" value="MoeA_linker/N_sf"/>
</dbReference>
<sequence length="395" mass="41737">MNSFEEALELISQTALPLGTEPVALGAAMGRVLAAPVIARIDSPRSDVSAMDGYAVREADLSCGETRLRIVGESFAGAGWSGSVGSGQCVRIFTGAAVPPGADRVVIQECVSRDGDLALILRRPDGPRHIRRRGGDFDQGDELLTTGRLLHNRAVVAAAGADVASVEVFFRPRVFILSTGDELAEPGIASKTPDAIPESVSFGVAAMAIEGGAELAGRLRLRDELEEMKEAARHALADTDLVIVTGGASVGEKDFAKTMFEPGGLEMIFSKVSIKPGKPVWLGRSGKTLVMGLPGNPTSALVTARLLMMPLLAGLGGRDPRQALRWRRAKLTSPLPACGERETFHRARESGEEVDVFAFQDSSAQKVLADADVLVRQSANSPAIAAGEMVQILDF</sequence>
<dbReference type="Gene3D" id="3.90.105.10">
    <property type="entry name" value="Molybdopterin biosynthesis moea protein, domain 2"/>
    <property type="match status" value="1"/>
</dbReference>
<comment type="caution">
    <text evidence="8">The sequence shown here is derived from an EMBL/GenBank/DDBJ whole genome shotgun (WGS) entry which is preliminary data.</text>
</comment>
<comment type="function">
    <text evidence="1 6">Catalyzes the insertion of molybdate into adenylated molybdopterin with the concomitant release of AMP.</text>
</comment>
<evidence type="ECO:0000259" key="7">
    <source>
        <dbReference type="SMART" id="SM00852"/>
    </source>
</evidence>
<accession>A0ABT0S311</accession>
<keyword evidence="6" id="KW-0808">Transferase</keyword>
<evidence type="ECO:0000256" key="2">
    <source>
        <dbReference type="ARBA" id="ARBA00005046"/>
    </source>
</evidence>
<dbReference type="PANTHER" id="PTHR10192:SF5">
    <property type="entry name" value="GEPHYRIN"/>
    <property type="match status" value="1"/>
</dbReference>
<keyword evidence="6" id="KW-0500">Molybdenum</keyword>
<dbReference type="RefSeq" id="WP_249831753.1">
    <property type="nucleotide sequence ID" value="NZ_JAMGBE010000003.1"/>
</dbReference>
<dbReference type="EMBL" id="JAMGBE010000003">
    <property type="protein sequence ID" value="MCL6730255.1"/>
    <property type="molecule type" value="Genomic_DNA"/>
</dbReference>
<gene>
    <name evidence="8" type="ORF">LZ538_09340</name>
</gene>
<dbReference type="Pfam" id="PF00994">
    <property type="entry name" value="MoCF_biosynth"/>
    <property type="match status" value="1"/>
</dbReference>
<dbReference type="Pfam" id="PF03453">
    <property type="entry name" value="MoeA_N"/>
    <property type="match status" value="1"/>
</dbReference>
<feature type="domain" description="MoaB/Mog" evidence="7">
    <location>
        <begin position="175"/>
        <end position="314"/>
    </location>
</feature>
<evidence type="ECO:0000256" key="5">
    <source>
        <dbReference type="ARBA" id="ARBA00047317"/>
    </source>
</evidence>
<dbReference type="InterPro" id="IPR038987">
    <property type="entry name" value="MoeA-like"/>
</dbReference>
<proteinExistence type="inferred from homology"/>
<dbReference type="InterPro" id="IPR001453">
    <property type="entry name" value="MoaB/Mog_dom"/>
</dbReference>
<comment type="similarity">
    <text evidence="3 6">Belongs to the MoeA family.</text>
</comment>
<dbReference type="EC" id="2.10.1.1" evidence="6"/>
<comment type="pathway">
    <text evidence="2 6">Cofactor biosynthesis; molybdopterin biosynthesis.</text>
</comment>
<comment type="catalytic activity">
    <reaction evidence="5">
        <text>adenylyl-molybdopterin + molybdate = Mo-molybdopterin + AMP + H(+)</text>
        <dbReference type="Rhea" id="RHEA:35047"/>
        <dbReference type="ChEBI" id="CHEBI:15378"/>
        <dbReference type="ChEBI" id="CHEBI:36264"/>
        <dbReference type="ChEBI" id="CHEBI:62727"/>
        <dbReference type="ChEBI" id="CHEBI:71302"/>
        <dbReference type="ChEBI" id="CHEBI:456215"/>
        <dbReference type="EC" id="2.10.1.1"/>
    </reaction>
</comment>
<dbReference type="Proteomes" id="UP001165342">
    <property type="component" value="Unassembled WGS sequence"/>
</dbReference>
<keyword evidence="6" id="KW-0460">Magnesium</keyword>
<dbReference type="PANTHER" id="PTHR10192">
    <property type="entry name" value="MOLYBDOPTERIN BIOSYNTHESIS PROTEIN"/>
    <property type="match status" value="1"/>
</dbReference>
<keyword evidence="6" id="KW-0479">Metal-binding</keyword>
<dbReference type="InterPro" id="IPR005111">
    <property type="entry name" value="MoeA_C_domain_IV"/>
</dbReference>